<feature type="compositionally biased region" description="Basic and acidic residues" evidence="1">
    <location>
        <begin position="131"/>
        <end position="142"/>
    </location>
</feature>
<gene>
    <name evidence="2" type="ORF">VSS30_08780</name>
</gene>
<comment type="caution">
    <text evidence="2">The sequence shown here is derived from an EMBL/GenBank/DDBJ whole genome shotgun (WGS) entry which is preliminary data.</text>
</comment>
<dbReference type="RefSeq" id="WP_360024122.1">
    <property type="nucleotide sequence ID" value="NZ_JAYMRR010000004.1"/>
</dbReference>
<evidence type="ECO:0000313" key="3">
    <source>
        <dbReference type="Proteomes" id="UP001585018"/>
    </source>
</evidence>
<dbReference type="EMBL" id="JAYMRR010000004">
    <property type="protein sequence ID" value="MFB8748900.1"/>
    <property type="molecule type" value="Genomic_DNA"/>
</dbReference>
<proteinExistence type="predicted"/>
<sequence>MDAIDTDSATGSGRDPGAPRATPHLLVVGATGALLPAVRTLTARGDTVTAMARTAADLRDLERSTHGAARPLARDFEAPGLREALARAAHGSPFTGALLYCPRASPATVRTLAGAVPPGRPVVLALTSEHAAPDGEAGHEESVEAESIEGDAASWSPALLPAGARPTPGCRLLVLGWRPRPEGSRWHTAGEISEAALRVLDAGPPPRDAVLGRVRPWRTRPSA</sequence>
<dbReference type="Proteomes" id="UP001585018">
    <property type="component" value="Unassembled WGS sequence"/>
</dbReference>
<accession>A0ABV5D8R5</accession>
<name>A0ABV5D8R5_9ACTN</name>
<feature type="region of interest" description="Disordered" evidence="1">
    <location>
        <begin position="202"/>
        <end position="223"/>
    </location>
</feature>
<feature type="region of interest" description="Disordered" evidence="1">
    <location>
        <begin position="1"/>
        <end position="22"/>
    </location>
</feature>
<keyword evidence="3" id="KW-1185">Reference proteome</keyword>
<organism evidence="2 3">
    <name type="scientific">Streptomyces parvulus</name>
    <dbReference type="NCBI Taxonomy" id="146923"/>
    <lineage>
        <taxon>Bacteria</taxon>
        <taxon>Bacillati</taxon>
        <taxon>Actinomycetota</taxon>
        <taxon>Actinomycetes</taxon>
        <taxon>Kitasatosporales</taxon>
        <taxon>Streptomycetaceae</taxon>
        <taxon>Streptomyces</taxon>
    </lineage>
</organism>
<reference evidence="2 3" key="1">
    <citation type="submission" date="2024-01" db="EMBL/GenBank/DDBJ databases">
        <title>Genome mining of biosynthetic gene clusters to explore secondary metabolites of Streptomyces sp.</title>
        <authorList>
            <person name="Baig A."/>
            <person name="Ajitkumar Shintre N."/>
            <person name="Kumar H."/>
            <person name="Anbarasu A."/>
            <person name="Ramaiah S."/>
        </authorList>
    </citation>
    <scope>NUCLEOTIDE SEQUENCE [LARGE SCALE GENOMIC DNA]</scope>
    <source>
        <strain evidence="2 3">A03</strain>
    </source>
</reference>
<evidence type="ECO:0000256" key="1">
    <source>
        <dbReference type="SAM" id="MobiDB-lite"/>
    </source>
</evidence>
<feature type="region of interest" description="Disordered" evidence="1">
    <location>
        <begin position="131"/>
        <end position="150"/>
    </location>
</feature>
<evidence type="ECO:0008006" key="4">
    <source>
        <dbReference type="Google" id="ProtNLM"/>
    </source>
</evidence>
<evidence type="ECO:0000313" key="2">
    <source>
        <dbReference type="EMBL" id="MFB8748900.1"/>
    </source>
</evidence>
<protein>
    <recommendedName>
        <fullName evidence="4">Short-chain dehydrogenase</fullName>
    </recommendedName>
</protein>